<dbReference type="GO" id="GO:0003723">
    <property type="term" value="F:RNA binding"/>
    <property type="evidence" value="ECO:0007669"/>
    <property type="project" value="UniProtKB-UniRule"/>
</dbReference>
<dbReference type="OrthoDB" id="10258585at2759"/>
<dbReference type="Pfam" id="PF00076">
    <property type="entry name" value="RRM_1"/>
    <property type="match status" value="1"/>
</dbReference>
<dbReference type="HOGENOM" id="CLU_026945_0_2_1"/>
<evidence type="ECO:0000259" key="8">
    <source>
        <dbReference type="PROSITE" id="PS50102"/>
    </source>
</evidence>
<sequence length="403" mass="44491">MSDSTGHAPPTAIAAGSSAAAQAAAFADDPHVHFDRQAGAWRFEDDDGNELEYDAAKGAWVSLLSEDLLKAQQAAYSVAGVDEETPAAPVLKRAKKRKEPEDYTSSTLGQEPGPSKKGKKEKERRSKNTAVYVTGLPVDTDQDELLERFSKCGLIEEDDAGEPKVKMYARDDGTFIGEALIVYFKEESVMLALNILDEAELRLGDPSTRMTVNQADFSHKHEAGSVEGSAEAKPRKTIDKKRATRRIVKMARKLNEWDDEDGFGPTITEEDKARAANQAARVVVLKHMFTLKELAEDASLLLDLKEDVREECESLGEVTNVVLYDKEPEGVMTVKFRDSLSAQACIIKMNGRFFAGRRIEASLYAGKQRFKRSGAGDEFEGDGDEAEKQRLDDFAQWLLTEGD</sequence>
<accession>A0A0C3SD95</accession>
<evidence type="ECO:0000256" key="6">
    <source>
        <dbReference type="PROSITE-ProRule" id="PRU00176"/>
    </source>
</evidence>
<comment type="similarity">
    <text evidence="1">Belongs to the HTATSF1 family.</text>
</comment>
<dbReference type="CDD" id="cd12285">
    <property type="entry name" value="RRM3_RBM39_like"/>
    <property type="match status" value="1"/>
</dbReference>
<dbReference type="FunFam" id="3.30.70.330:FF:000105">
    <property type="entry name" value="HIV Tat-specific factor 1 homolog"/>
    <property type="match status" value="1"/>
</dbReference>
<keyword evidence="10" id="KW-1185">Reference proteome</keyword>
<evidence type="ECO:0000256" key="4">
    <source>
        <dbReference type="ARBA" id="ARBA00022884"/>
    </source>
</evidence>
<evidence type="ECO:0000256" key="5">
    <source>
        <dbReference type="ARBA" id="ARBA00023187"/>
    </source>
</evidence>
<evidence type="ECO:0000256" key="3">
    <source>
        <dbReference type="ARBA" id="ARBA00022737"/>
    </source>
</evidence>
<dbReference type="PANTHER" id="PTHR15608:SF0">
    <property type="entry name" value="HIV TAT-SPECIFIC FACTOR 1"/>
    <property type="match status" value="1"/>
</dbReference>
<name>A0A0C3SD95_PHLG1</name>
<keyword evidence="4 6" id="KW-0694">RNA-binding</keyword>
<gene>
    <name evidence="9" type="ORF">PHLGIDRAFT_63589</name>
</gene>
<keyword evidence="5" id="KW-0508">mRNA splicing</keyword>
<dbReference type="InterPro" id="IPR035979">
    <property type="entry name" value="RBD_domain_sf"/>
</dbReference>
<dbReference type="CDD" id="cd12281">
    <property type="entry name" value="RRM1_TatSF1_like"/>
    <property type="match status" value="1"/>
</dbReference>
<feature type="region of interest" description="Disordered" evidence="7">
    <location>
        <begin position="89"/>
        <end position="128"/>
    </location>
</feature>
<dbReference type="GO" id="GO:0005686">
    <property type="term" value="C:U2 snRNP"/>
    <property type="evidence" value="ECO:0007669"/>
    <property type="project" value="TreeGrafter"/>
</dbReference>
<dbReference type="SUPFAM" id="SSF54928">
    <property type="entry name" value="RNA-binding domain, RBD"/>
    <property type="match status" value="2"/>
</dbReference>
<dbReference type="EMBL" id="KN840445">
    <property type="protein sequence ID" value="KIP11617.1"/>
    <property type="molecule type" value="Genomic_DNA"/>
</dbReference>
<protein>
    <recommendedName>
        <fullName evidence="8">RRM domain-containing protein</fullName>
    </recommendedName>
</protein>
<reference evidence="9 10" key="1">
    <citation type="journal article" date="2014" name="PLoS Genet.">
        <title>Analysis of the Phlebiopsis gigantea genome, transcriptome and secretome provides insight into its pioneer colonization strategies of wood.</title>
        <authorList>
            <person name="Hori C."/>
            <person name="Ishida T."/>
            <person name="Igarashi K."/>
            <person name="Samejima M."/>
            <person name="Suzuki H."/>
            <person name="Master E."/>
            <person name="Ferreira P."/>
            <person name="Ruiz-Duenas F.J."/>
            <person name="Held B."/>
            <person name="Canessa P."/>
            <person name="Larrondo L.F."/>
            <person name="Schmoll M."/>
            <person name="Druzhinina I.S."/>
            <person name="Kubicek C.P."/>
            <person name="Gaskell J.A."/>
            <person name="Kersten P."/>
            <person name="St John F."/>
            <person name="Glasner J."/>
            <person name="Sabat G."/>
            <person name="Splinter BonDurant S."/>
            <person name="Syed K."/>
            <person name="Yadav J."/>
            <person name="Mgbeahuruike A.C."/>
            <person name="Kovalchuk A."/>
            <person name="Asiegbu F.O."/>
            <person name="Lackner G."/>
            <person name="Hoffmeister D."/>
            <person name="Rencoret J."/>
            <person name="Gutierrez A."/>
            <person name="Sun H."/>
            <person name="Lindquist E."/>
            <person name="Barry K."/>
            <person name="Riley R."/>
            <person name="Grigoriev I.V."/>
            <person name="Henrissat B."/>
            <person name="Kues U."/>
            <person name="Berka R.M."/>
            <person name="Martinez A.T."/>
            <person name="Covert S.F."/>
            <person name="Blanchette R.A."/>
            <person name="Cullen D."/>
        </authorList>
    </citation>
    <scope>NUCLEOTIDE SEQUENCE [LARGE SCALE GENOMIC DNA]</scope>
    <source>
        <strain evidence="9 10">11061_1 CR5-6</strain>
    </source>
</reference>
<keyword evidence="3" id="KW-0677">Repeat</keyword>
<dbReference type="SMART" id="SM00360">
    <property type="entry name" value="RRM"/>
    <property type="match status" value="2"/>
</dbReference>
<dbReference type="STRING" id="745531.A0A0C3SD95"/>
<organism evidence="9 10">
    <name type="scientific">Phlebiopsis gigantea (strain 11061_1 CR5-6)</name>
    <name type="common">White-rot fungus</name>
    <name type="synonym">Peniophora gigantea</name>
    <dbReference type="NCBI Taxonomy" id="745531"/>
    <lineage>
        <taxon>Eukaryota</taxon>
        <taxon>Fungi</taxon>
        <taxon>Dikarya</taxon>
        <taxon>Basidiomycota</taxon>
        <taxon>Agaricomycotina</taxon>
        <taxon>Agaricomycetes</taxon>
        <taxon>Polyporales</taxon>
        <taxon>Phanerochaetaceae</taxon>
        <taxon>Phlebiopsis</taxon>
    </lineage>
</organism>
<dbReference type="Gene3D" id="3.30.70.330">
    <property type="match status" value="2"/>
</dbReference>
<evidence type="ECO:0000256" key="7">
    <source>
        <dbReference type="SAM" id="MobiDB-lite"/>
    </source>
</evidence>
<dbReference type="PANTHER" id="PTHR15608">
    <property type="entry name" value="SPLICING FACTOR U2AF-ASSOCIATED PROTEIN 2"/>
    <property type="match status" value="1"/>
</dbReference>
<dbReference type="AlphaFoldDB" id="A0A0C3SD95"/>
<dbReference type="InterPro" id="IPR034392">
    <property type="entry name" value="TatSF1-like_RRM1"/>
</dbReference>
<keyword evidence="2" id="KW-0507">mRNA processing</keyword>
<evidence type="ECO:0000313" key="10">
    <source>
        <dbReference type="Proteomes" id="UP000053257"/>
    </source>
</evidence>
<dbReference type="PROSITE" id="PS50102">
    <property type="entry name" value="RRM"/>
    <property type="match status" value="1"/>
</dbReference>
<dbReference type="InterPro" id="IPR034393">
    <property type="entry name" value="TatSF1-like"/>
</dbReference>
<dbReference type="InterPro" id="IPR000504">
    <property type="entry name" value="RRM_dom"/>
</dbReference>
<dbReference type="InterPro" id="IPR012677">
    <property type="entry name" value="Nucleotide-bd_a/b_plait_sf"/>
</dbReference>
<evidence type="ECO:0000256" key="2">
    <source>
        <dbReference type="ARBA" id="ARBA00022664"/>
    </source>
</evidence>
<dbReference type="Proteomes" id="UP000053257">
    <property type="component" value="Unassembled WGS sequence"/>
</dbReference>
<evidence type="ECO:0000256" key="1">
    <source>
        <dbReference type="ARBA" id="ARBA00007747"/>
    </source>
</evidence>
<dbReference type="GO" id="GO:0005684">
    <property type="term" value="C:U2-type spliceosomal complex"/>
    <property type="evidence" value="ECO:0007669"/>
    <property type="project" value="TreeGrafter"/>
</dbReference>
<proteinExistence type="inferred from homology"/>
<dbReference type="GO" id="GO:0000398">
    <property type="term" value="P:mRNA splicing, via spliceosome"/>
    <property type="evidence" value="ECO:0007669"/>
    <property type="project" value="InterPro"/>
</dbReference>
<feature type="domain" description="RRM" evidence="8">
    <location>
        <begin position="129"/>
        <end position="217"/>
    </location>
</feature>
<evidence type="ECO:0000313" key="9">
    <source>
        <dbReference type="EMBL" id="KIP11617.1"/>
    </source>
</evidence>